<evidence type="ECO:0000313" key="15">
    <source>
        <dbReference type="EMBL" id="CAB3248666.1"/>
    </source>
</evidence>
<gene>
    <name evidence="15" type="primary">Gdpd1</name>
</gene>
<dbReference type="CDD" id="cd08612">
    <property type="entry name" value="GDPD_GDE4"/>
    <property type="match status" value="1"/>
</dbReference>
<keyword evidence="3 13" id="KW-0812">Transmembrane</keyword>
<comment type="catalytic activity">
    <reaction evidence="12">
        <text>N,1-di-(9Z-octadecenoyl)-sn-glycero-3-phosphoethanolamine + H2O = N-(9Z-octadecenoyl) ethanolamine + 1-(9Z-octadecenoyl)-sn-glycero-3-phosphate + H(+)</text>
        <dbReference type="Rhea" id="RHEA:56460"/>
        <dbReference type="ChEBI" id="CHEBI:15377"/>
        <dbReference type="ChEBI" id="CHEBI:15378"/>
        <dbReference type="ChEBI" id="CHEBI:71466"/>
        <dbReference type="ChEBI" id="CHEBI:74544"/>
        <dbReference type="ChEBI" id="CHEBI:85222"/>
    </reaction>
    <physiologicalReaction direction="left-to-right" evidence="12">
        <dbReference type="Rhea" id="RHEA:56461"/>
    </physiologicalReaction>
</comment>
<dbReference type="Pfam" id="PF03009">
    <property type="entry name" value="GDPD"/>
    <property type="match status" value="1"/>
</dbReference>
<dbReference type="PANTHER" id="PTHR42758">
    <property type="entry name" value="PHOSPHATIDYLGLYCEROL PHOSPHOLIPASE C"/>
    <property type="match status" value="1"/>
</dbReference>
<dbReference type="GO" id="GO:0004622">
    <property type="term" value="F:phosphatidylcholine lysophospholipase activity"/>
    <property type="evidence" value="ECO:0007669"/>
    <property type="project" value="TreeGrafter"/>
</dbReference>
<dbReference type="EMBL" id="LR785405">
    <property type="protein sequence ID" value="CAB3248666.1"/>
    <property type="molecule type" value="mRNA"/>
</dbReference>
<comment type="catalytic activity">
    <reaction evidence="11">
        <text>1-O-(1Z-octadecenyl)-sn-glycero-3-phospho-N-hexadecanoyl-ethanolamine + H2O = 1-O-(1Z-octadecenyl)-sn-glycero-3-phosphate + N-hexadecanoylethanolamine + H(+)</text>
        <dbReference type="Rhea" id="RHEA:53184"/>
        <dbReference type="ChEBI" id="CHEBI:15377"/>
        <dbReference type="ChEBI" id="CHEBI:15378"/>
        <dbReference type="ChEBI" id="CHEBI:71464"/>
        <dbReference type="ChEBI" id="CHEBI:137009"/>
        <dbReference type="ChEBI" id="CHEBI:137017"/>
    </reaction>
    <physiologicalReaction direction="left-to-right" evidence="11">
        <dbReference type="Rhea" id="RHEA:53185"/>
    </physiologicalReaction>
</comment>
<dbReference type="InterPro" id="IPR030395">
    <property type="entry name" value="GP_PDE_dom"/>
</dbReference>
<comment type="similarity">
    <text evidence="2">Belongs to the glycerophosphoryl diester phosphodiesterase family.</text>
</comment>
<dbReference type="Gene3D" id="3.20.20.190">
    <property type="entry name" value="Phosphatidylinositol (PI) phosphodiesterase"/>
    <property type="match status" value="1"/>
</dbReference>
<name>A0A6F9DCV9_9ASCI</name>
<accession>A0A6F9DCV9</accession>
<sequence>MSLSAGATAGYAILGSFGAYALTSIVLLNFPTILHRKKKRNFYCSHISHRGGAAERLENTMSAFKNAVESGCQMIELDVHLTKDKVVVVSHDENLKRCCDMDEKISDLNFKELPKLKDTLQAVFYNNQTCHNFGEKQHIPSLEEVFEQFPETPINVDVKDDDNVLIAETDKLIKKYKRENLTVWCNFRDVVVDKLQKFNPEVPVAFSMKRVALLYVWFYTGLLPFIPLKESFLEIPHPNCLNRINFALTANQKRLVSIGSYFARSRILINHLKARGIPTYFWVLNEEEDFKAAFELGAEGVMTDCPTKLSAWLDENPQYWIGRRNENEID</sequence>
<evidence type="ECO:0000256" key="5">
    <source>
        <dbReference type="ARBA" id="ARBA00022989"/>
    </source>
</evidence>
<dbReference type="InterPro" id="IPR017946">
    <property type="entry name" value="PLC-like_Pdiesterase_TIM-brl"/>
</dbReference>
<dbReference type="AlphaFoldDB" id="A0A6F9DCV9"/>
<organism evidence="15">
    <name type="scientific">Phallusia mammillata</name>
    <dbReference type="NCBI Taxonomy" id="59560"/>
    <lineage>
        <taxon>Eukaryota</taxon>
        <taxon>Metazoa</taxon>
        <taxon>Chordata</taxon>
        <taxon>Tunicata</taxon>
        <taxon>Ascidiacea</taxon>
        <taxon>Phlebobranchia</taxon>
        <taxon>Ascidiidae</taxon>
        <taxon>Phallusia</taxon>
    </lineage>
</organism>
<dbReference type="SUPFAM" id="SSF51695">
    <property type="entry name" value="PLC-like phosphodiesterases"/>
    <property type="match status" value="1"/>
</dbReference>
<keyword evidence="6" id="KW-0443">Lipid metabolism</keyword>
<protein>
    <submittedName>
        <fullName evidence="15">Glycerophosphodiester phosphodiesterase domain-containing protein 1-like</fullName>
    </submittedName>
</protein>
<comment type="catalytic activity">
    <reaction evidence="9">
        <text>N-(5Z,8Z,11Z,14Z-eicosatetraenoyl)-1-(9Z-octadecenoyl)-sn-glycero-3-phosphoethanolamine + H2O = N-(5Z,8Z,11Z,14Z-eicosatetraenoyl)-ethanolamine + 1-(9Z-octadecenoyl)-sn-glycero-3-phosphate + H(+)</text>
        <dbReference type="Rhea" id="RHEA:45544"/>
        <dbReference type="ChEBI" id="CHEBI:2700"/>
        <dbReference type="ChEBI" id="CHEBI:15377"/>
        <dbReference type="ChEBI" id="CHEBI:15378"/>
        <dbReference type="ChEBI" id="CHEBI:74544"/>
        <dbReference type="ChEBI" id="CHEBI:85223"/>
    </reaction>
    <physiologicalReaction direction="left-to-right" evidence="9">
        <dbReference type="Rhea" id="RHEA:45545"/>
    </physiologicalReaction>
</comment>
<reference evidence="15" key="1">
    <citation type="submission" date="2020-04" db="EMBL/GenBank/DDBJ databases">
        <authorList>
            <person name="Neveu A P."/>
        </authorList>
    </citation>
    <scope>NUCLEOTIDE SEQUENCE</scope>
    <source>
        <tissue evidence="15">Whole embryo</tissue>
    </source>
</reference>
<evidence type="ECO:0000259" key="14">
    <source>
        <dbReference type="PROSITE" id="PS51704"/>
    </source>
</evidence>
<evidence type="ECO:0000256" key="4">
    <source>
        <dbReference type="ARBA" id="ARBA00022801"/>
    </source>
</evidence>
<feature type="domain" description="GP-PDE" evidence="14">
    <location>
        <begin position="44"/>
        <end position="313"/>
    </location>
</feature>
<evidence type="ECO:0000256" key="1">
    <source>
        <dbReference type="ARBA" id="ARBA00004370"/>
    </source>
</evidence>
<dbReference type="GO" id="GO:0005789">
    <property type="term" value="C:endoplasmic reticulum membrane"/>
    <property type="evidence" value="ECO:0007669"/>
    <property type="project" value="TreeGrafter"/>
</dbReference>
<evidence type="ECO:0000256" key="6">
    <source>
        <dbReference type="ARBA" id="ARBA00023098"/>
    </source>
</evidence>
<evidence type="ECO:0000256" key="13">
    <source>
        <dbReference type="SAM" id="Phobius"/>
    </source>
</evidence>
<dbReference type="GO" id="GO:0046475">
    <property type="term" value="P:glycerophospholipid catabolic process"/>
    <property type="evidence" value="ECO:0007669"/>
    <property type="project" value="TreeGrafter"/>
</dbReference>
<evidence type="ECO:0000256" key="7">
    <source>
        <dbReference type="ARBA" id="ARBA00023136"/>
    </source>
</evidence>
<evidence type="ECO:0000256" key="12">
    <source>
        <dbReference type="ARBA" id="ARBA00048947"/>
    </source>
</evidence>
<evidence type="ECO:0000256" key="11">
    <source>
        <dbReference type="ARBA" id="ARBA00048580"/>
    </source>
</evidence>
<comment type="catalytic activity">
    <reaction evidence="10">
        <text>N-hexadecanoyl-1-(9Z-octadecenoyl)-sn-glycero-3-phosphoethanolamine + H2O = N-hexadecanoylethanolamine + 1-(9Z-octadecenoyl)-sn-glycero-3-phosphate + H(+)</text>
        <dbReference type="Rhea" id="RHEA:53168"/>
        <dbReference type="ChEBI" id="CHEBI:15377"/>
        <dbReference type="ChEBI" id="CHEBI:15378"/>
        <dbReference type="ChEBI" id="CHEBI:71464"/>
        <dbReference type="ChEBI" id="CHEBI:74544"/>
        <dbReference type="ChEBI" id="CHEBI:85217"/>
    </reaction>
    <physiologicalReaction direction="left-to-right" evidence="10">
        <dbReference type="Rhea" id="RHEA:53169"/>
    </physiologicalReaction>
</comment>
<dbReference type="PANTHER" id="PTHR42758:SF2">
    <property type="entry name" value="PHOSPHATIDYLGLYCEROL PHOSPHOLIPASE C"/>
    <property type="match status" value="1"/>
</dbReference>
<evidence type="ECO:0000256" key="10">
    <source>
        <dbReference type="ARBA" id="ARBA00047538"/>
    </source>
</evidence>
<evidence type="ECO:0000256" key="9">
    <source>
        <dbReference type="ARBA" id="ARBA00047392"/>
    </source>
</evidence>
<dbReference type="GO" id="GO:0008081">
    <property type="term" value="F:phosphoric diester hydrolase activity"/>
    <property type="evidence" value="ECO:0007669"/>
    <property type="project" value="InterPro"/>
</dbReference>
<keyword evidence="5 13" id="KW-1133">Transmembrane helix</keyword>
<evidence type="ECO:0000256" key="2">
    <source>
        <dbReference type="ARBA" id="ARBA00007277"/>
    </source>
</evidence>
<keyword evidence="7 13" id="KW-0472">Membrane</keyword>
<dbReference type="PROSITE" id="PS51704">
    <property type="entry name" value="GP_PDE"/>
    <property type="match status" value="1"/>
</dbReference>
<keyword evidence="4" id="KW-0378">Hydrolase</keyword>
<comment type="subcellular location">
    <subcellularLocation>
        <location evidence="1">Membrane</location>
    </subcellularLocation>
</comment>
<comment type="catalytic activity">
    <reaction evidence="8">
        <text>1-O-hexadecyl-sn-glycero-3-phosphocholine + H2O = 1-O-hexadecyl-sn-glycero-3-phosphate + choline + H(+)</text>
        <dbReference type="Rhea" id="RHEA:41143"/>
        <dbReference type="ChEBI" id="CHEBI:15354"/>
        <dbReference type="ChEBI" id="CHEBI:15377"/>
        <dbReference type="ChEBI" id="CHEBI:15378"/>
        <dbReference type="ChEBI" id="CHEBI:64496"/>
        <dbReference type="ChEBI" id="CHEBI:77580"/>
    </reaction>
    <physiologicalReaction direction="left-to-right" evidence="8">
        <dbReference type="Rhea" id="RHEA:41144"/>
    </physiologicalReaction>
</comment>
<proteinExistence type="evidence at transcript level"/>
<evidence type="ECO:0000256" key="3">
    <source>
        <dbReference type="ARBA" id="ARBA00022692"/>
    </source>
</evidence>
<dbReference type="PROSITE" id="PS50007">
    <property type="entry name" value="PIPLC_X_DOMAIN"/>
    <property type="match status" value="1"/>
</dbReference>
<evidence type="ECO:0000256" key="8">
    <source>
        <dbReference type="ARBA" id="ARBA00036083"/>
    </source>
</evidence>
<dbReference type="InterPro" id="IPR052271">
    <property type="entry name" value="GDPD-Related"/>
</dbReference>
<feature type="transmembrane region" description="Helical" evidence="13">
    <location>
        <begin position="12"/>
        <end position="30"/>
    </location>
</feature>